<comment type="caution">
    <text evidence="2">The sequence shown here is derived from an EMBL/GenBank/DDBJ whole genome shotgun (WGS) entry which is preliminary data.</text>
</comment>
<protein>
    <recommendedName>
        <fullName evidence="4">CheW-like domain-containing protein</fullName>
    </recommendedName>
</protein>
<evidence type="ECO:0000313" key="2">
    <source>
        <dbReference type="EMBL" id="MBD2857379.1"/>
    </source>
</evidence>
<dbReference type="EMBL" id="JACXLD010000001">
    <property type="protein sequence ID" value="MBD2857379.1"/>
    <property type="molecule type" value="Genomic_DNA"/>
</dbReference>
<organism evidence="2 3">
    <name type="scientific">Spongiibacter pelagi</name>
    <dbReference type="NCBI Taxonomy" id="2760804"/>
    <lineage>
        <taxon>Bacteria</taxon>
        <taxon>Pseudomonadati</taxon>
        <taxon>Pseudomonadota</taxon>
        <taxon>Gammaproteobacteria</taxon>
        <taxon>Cellvibrionales</taxon>
        <taxon>Spongiibacteraceae</taxon>
        <taxon>Spongiibacter</taxon>
    </lineage>
</organism>
<feature type="compositionally biased region" description="Acidic residues" evidence="1">
    <location>
        <begin position="163"/>
        <end position="174"/>
    </location>
</feature>
<evidence type="ECO:0000313" key="3">
    <source>
        <dbReference type="Proteomes" id="UP000610558"/>
    </source>
</evidence>
<feature type="region of interest" description="Disordered" evidence="1">
    <location>
        <begin position="160"/>
        <end position="192"/>
    </location>
</feature>
<dbReference type="RefSeq" id="WP_190761636.1">
    <property type="nucleotide sequence ID" value="NZ_JACXLD010000001.1"/>
</dbReference>
<keyword evidence="3" id="KW-1185">Reference proteome</keyword>
<reference evidence="2" key="1">
    <citation type="submission" date="2020-09" db="EMBL/GenBank/DDBJ databases">
        <authorList>
            <person name="Yoon J.-W."/>
        </authorList>
    </citation>
    <scope>NUCLEOTIDE SEQUENCE</scope>
    <source>
        <strain evidence="2">KMU-158</strain>
    </source>
</reference>
<feature type="compositionally biased region" description="Polar residues" evidence="1">
    <location>
        <begin position="175"/>
        <end position="186"/>
    </location>
</feature>
<accession>A0A927BYI3</accession>
<evidence type="ECO:0000256" key="1">
    <source>
        <dbReference type="SAM" id="MobiDB-lite"/>
    </source>
</evidence>
<gene>
    <name evidence="2" type="ORF">IB286_00065</name>
</gene>
<sequence>MKTIADSSQLPCLMLPIDRNLLLVPNNCVAEVVNSGLASAIASSVTLGTLQWRDNEVPIVSVEGMLGRTLPRDYQFKQAAIVIGLSAPERLPYFAIALAGMPRLRNLSPAEVGLLDISKSGSAGEKEDVIQSRVQVDGIEMLVPDWEYLERQILQTLYGDGSWSEDGDSVEDQSPEGQSIENLSDSAENKDH</sequence>
<dbReference type="Proteomes" id="UP000610558">
    <property type="component" value="Unassembled WGS sequence"/>
</dbReference>
<dbReference type="AlphaFoldDB" id="A0A927BYI3"/>
<proteinExistence type="predicted"/>
<name>A0A927BYI3_9GAMM</name>
<evidence type="ECO:0008006" key="4">
    <source>
        <dbReference type="Google" id="ProtNLM"/>
    </source>
</evidence>